<dbReference type="RefSeq" id="WP_124154074.1">
    <property type="nucleotide sequence ID" value="NZ_RQIS01000041.1"/>
</dbReference>
<proteinExistence type="predicted"/>
<keyword evidence="2" id="KW-1185">Reference proteome</keyword>
<accession>A0A3N6M6D3</accession>
<evidence type="ECO:0000313" key="2">
    <source>
        <dbReference type="Proteomes" id="UP000272778"/>
    </source>
</evidence>
<dbReference type="OrthoDB" id="9095242at2"/>
<dbReference type="EMBL" id="RQIS01000041">
    <property type="protein sequence ID" value="RQG99138.1"/>
    <property type="molecule type" value="Genomic_DNA"/>
</dbReference>
<evidence type="ECO:0000313" key="1">
    <source>
        <dbReference type="EMBL" id="RQG99138.1"/>
    </source>
</evidence>
<comment type="caution">
    <text evidence="1">The sequence shown here is derived from an EMBL/GenBank/DDBJ whole genome shotgun (WGS) entry which is preliminary data.</text>
</comment>
<organism evidence="1 2">
    <name type="scientific">Paraburkholderia dinghuensis</name>
    <dbReference type="NCBI Taxonomy" id="2305225"/>
    <lineage>
        <taxon>Bacteria</taxon>
        <taxon>Pseudomonadati</taxon>
        <taxon>Pseudomonadota</taxon>
        <taxon>Betaproteobacteria</taxon>
        <taxon>Burkholderiales</taxon>
        <taxon>Burkholderiaceae</taxon>
        <taxon>Paraburkholderia</taxon>
    </lineage>
</organism>
<sequence>MVYVFFCVSGALGALEPHSPSMQHDGEVEVSRSLCRDVLLLERILNGYRGVVIVIGNALRFHYDLEAMRRASGQLGRRVVNITDIFCTTEELAVLDFMSTRSDPYVILASLDLVFSEHTVAHRVDLDAERGFDVETLAEFEMHLQAHGAHATRPPSDEEMLIATVGSDALRRAKSFVSRVRAPEESNYQRALRSLVDLVGTD</sequence>
<gene>
    <name evidence="1" type="ORF">D1Y85_26695</name>
</gene>
<protein>
    <submittedName>
        <fullName evidence="1">Uncharacterized protein</fullName>
    </submittedName>
</protein>
<name>A0A3N6M6D3_9BURK</name>
<dbReference type="Proteomes" id="UP000272778">
    <property type="component" value="Unassembled WGS sequence"/>
</dbReference>
<reference evidence="1 2" key="1">
    <citation type="submission" date="2018-11" db="EMBL/GenBank/DDBJ databases">
        <title>Paraburkholderia sp. DHOA04, isolated from soil.</title>
        <authorList>
            <person name="Gao Z.-H."/>
            <person name="Qiu L.-H."/>
            <person name="Fu J.-C."/>
        </authorList>
    </citation>
    <scope>NUCLEOTIDE SEQUENCE [LARGE SCALE GENOMIC DNA]</scope>
    <source>
        <strain evidence="1 2">DHOA04</strain>
    </source>
</reference>
<dbReference type="AlphaFoldDB" id="A0A3N6M6D3"/>